<organism evidence="1 2">
    <name type="scientific">Prauserella oleivorans</name>
    <dbReference type="NCBI Taxonomy" id="1478153"/>
    <lineage>
        <taxon>Bacteria</taxon>
        <taxon>Bacillati</taxon>
        <taxon>Actinomycetota</taxon>
        <taxon>Actinomycetes</taxon>
        <taxon>Pseudonocardiales</taxon>
        <taxon>Pseudonocardiaceae</taxon>
        <taxon>Prauserella</taxon>
    </lineage>
</organism>
<reference evidence="2" key="1">
    <citation type="journal article" date="2019" name="Int. J. Syst. Evol. Microbiol.">
        <title>The Global Catalogue of Microorganisms (GCM) 10K type strain sequencing project: providing services to taxonomists for standard genome sequencing and annotation.</title>
        <authorList>
            <consortium name="The Broad Institute Genomics Platform"/>
            <consortium name="The Broad Institute Genome Sequencing Center for Infectious Disease"/>
            <person name="Wu L."/>
            <person name="Ma J."/>
        </authorList>
    </citation>
    <scope>NUCLEOTIDE SEQUENCE [LARGE SCALE GENOMIC DNA]</scope>
    <source>
        <strain evidence="2">IBRC-M 10906</strain>
    </source>
</reference>
<gene>
    <name evidence="1" type="ORF">ACFS2C_03295</name>
</gene>
<name>A0ABW5W7C1_9PSEU</name>
<dbReference type="RefSeq" id="WP_377384073.1">
    <property type="nucleotide sequence ID" value="NZ_JBHSAN010000001.1"/>
</dbReference>
<dbReference type="InterPro" id="IPR036702">
    <property type="entry name" value="ComB-like_sf"/>
</dbReference>
<dbReference type="Proteomes" id="UP001597478">
    <property type="component" value="Unassembled WGS sequence"/>
</dbReference>
<dbReference type="SUPFAM" id="SSF142823">
    <property type="entry name" value="ComB-like"/>
    <property type="match status" value="1"/>
</dbReference>
<keyword evidence="2" id="KW-1185">Reference proteome</keyword>
<accession>A0ABW5W7C1</accession>
<comment type="caution">
    <text evidence="1">The sequence shown here is derived from an EMBL/GenBank/DDBJ whole genome shotgun (WGS) entry which is preliminary data.</text>
</comment>
<dbReference type="EMBL" id="JBHUOF010000003">
    <property type="protein sequence ID" value="MFD2798415.1"/>
    <property type="molecule type" value="Genomic_DNA"/>
</dbReference>
<evidence type="ECO:0000313" key="2">
    <source>
        <dbReference type="Proteomes" id="UP001597478"/>
    </source>
</evidence>
<proteinExistence type="predicted"/>
<sequence length="110" mass="11209">MSVFAQTGYGIRLEWPGSTGPLRPCVEDHLGAGAVVAALFDGRAGTPAPEAVLAARAVEAAGTDVPALVTDSVSGRELRAHGEACVLQRAGAVNVSALAPRLVEGTYRNV</sequence>
<dbReference type="Gene3D" id="3.90.1560.10">
    <property type="entry name" value="ComB-like"/>
    <property type="match status" value="1"/>
</dbReference>
<evidence type="ECO:0000313" key="1">
    <source>
        <dbReference type="EMBL" id="MFD2798415.1"/>
    </source>
</evidence>
<protein>
    <submittedName>
        <fullName evidence="1">Uncharacterized protein</fullName>
    </submittedName>
</protein>